<accession>A0A3P7IE79</accession>
<organism evidence="1 2">
    <name type="scientific">Strongylus vulgaris</name>
    <name type="common">Blood worm</name>
    <dbReference type="NCBI Taxonomy" id="40348"/>
    <lineage>
        <taxon>Eukaryota</taxon>
        <taxon>Metazoa</taxon>
        <taxon>Ecdysozoa</taxon>
        <taxon>Nematoda</taxon>
        <taxon>Chromadorea</taxon>
        <taxon>Rhabditida</taxon>
        <taxon>Rhabditina</taxon>
        <taxon>Rhabditomorpha</taxon>
        <taxon>Strongyloidea</taxon>
        <taxon>Strongylidae</taxon>
        <taxon>Strongylus</taxon>
    </lineage>
</organism>
<sequence>MCKYKVPDSDVPIAIVVVVQNSRNKEQYQQAQSTVECYAVHHKYQFHYVNVEENGDLSNSCPQKDFMFQRHCVVARLLSSWREKWLLFLDADMAVINPNHLIEEYIPTDPNIYIVFYNRIFNHEVMAGSYLLRNSEVSYKFLTHWSNYEFKLPRSFHGSDNGAIHSVIVSFELPEMNSSRKKCEKIWAISRDYDSLSVYEVCMQLILKANKLNHILILDKGSGSWARDGWLTNSAWSENDFILHGWQKRLIQVVEWAHVSMNASCVKYSLGECVFYGIYSLNRCLKNL</sequence>
<reference evidence="1 2" key="1">
    <citation type="submission" date="2018-11" db="EMBL/GenBank/DDBJ databases">
        <authorList>
            <consortium name="Pathogen Informatics"/>
        </authorList>
    </citation>
    <scope>NUCLEOTIDE SEQUENCE [LARGE SCALE GENOMIC DNA]</scope>
</reference>
<evidence type="ECO:0000313" key="2">
    <source>
        <dbReference type="Proteomes" id="UP000270094"/>
    </source>
</evidence>
<evidence type="ECO:0008006" key="3">
    <source>
        <dbReference type="Google" id="ProtNLM"/>
    </source>
</evidence>
<evidence type="ECO:0000313" key="1">
    <source>
        <dbReference type="EMBL" id="VDM67836.1"/>
    </source>
</evidence>
<dbReference type="PANTHER" id="PTHR31562">
    <property type="entry name" value="PROTEIN CBG18972"/>
    <property type="match status" value="1"/>
</dbReference>
<keyword evidence="2" id="KW-1185">Reference proteome</keyword>
<protein>
    <recommendedName>
        <fullName evidence="3">Nucleotide-diphospho-sugar transferase domain-containing protein</fullName>
    </recommendedName>
</protein>
<gene>
    <name evidence="1" type="ORF">SVUK_LOCUS2834</name>
</gene>
<name>A0A3P7IE79_STRVU</name>
<dbReference type="PANTHER" id="PTHR31562:SF2">
    <property type="entry name" value="NUCLEOTIDE-DIPHOSPHO-SUGAR TRANSFERASE"/>
    <property type="match status" value="1"/>
</dbReference>
<proteinExistence type="predicted"/>
<dbReference type="Gene3D" id="3.90.550.10">
    <property type="entry name" value="Spore Coat Polysaccharide Biosynthesis Protein SpsA, Chain A"/>
    <property type="match status" value="1"/>
</dbReference>
<dbReference type="EMBL" id="UYYB01006696">
    <property type="protein sequence ID" value="VDM67836.1"/>
    <property type="molecule type" value="Genomic_DNA"/>
</dbReference>
<dbReference type="Pfam" id="PF03314">
    <property type="entry name" value="DUF273"/>
    <property type="match status" value="1"/>
</dbReference>
<dbReference type="OrthoDB" id="407658at2759"/>
<dbReference type="AlphaFoldDB" id="A0A3P7IE79"/>
<dbReference type="Proteomes" id="UP000270094">
    <property type="component" value="Unassembled WGS sequence"/>
</dbReference>
<dbReference type="InterPro" id="IPR029044">
    <property type="entry name" value="Nucleotide-diphossugar_trans"/>
</dbReference>
<dbReference type="InterPro" id="IPR004988">
    <property type="entry name" value="DUF273"/>
</dbReference>